<dbReference type="InterPro" id="IPR010719">
    <property type="entry name" value="MnmM_MeTrfase"/>
</dbReference>
<dbReference type="Proteomes" id="UP000707138">
    <property type="component" value="Unassembled WGS sequence"/>
</dbReference>
<sequence>MINLNHAVQFQHNLWQEALAKAHCIVDATVGNGHDFLYLANHCAPHASLFGFDIQLAAIKATQERMKECSRRDISWQLSLGDHADFLGPDTPLDYPIDLAVFNLGYLPSGDHSLMTKADTTIRALQGALSHLTPQGMITVVAYPGTPEGAAEEAAVLEYITGLPQRDYDVSTWRPLNQRNQPPTLYILRGR</sequence>
<keyword evidence="1" id="KW-0489">Methyltransferase</keyword>
<dbReference type="Pfam" id="PF06962">
    <property type="entry name" value="rRNA_methylase"/>
    <property type="match status" value="1"/>
</dbReference>
<dbReference type="Gene3D" id="3.40.50.150">
    <property type="entry name" value="Vaccinia Virus protein VP39"/>
    <property type="match status" value="1"/>
</dbReference>
<gene>
    <name evidence="1" type="ORF">H6A01_00390</name>
</gene>
<evidence type="ECO:0000313" key="2">
    <source>
        <dbReference type="Proteomes" id="UP000707138"/>
    </source>
</evidence>
<accession>A0ABS2GD80</accession>
<dbReference type="PANTHER" id="PTHR35276:SF1">
    <property type="entry name" value="TRNA (MNM(5)S(2)U34)-METHYLTRANSFERASE, CHLOROPLASTIC"/>
    <property type="match status" value="1"/>
</dbReference>
<dbReference type="EMBL" id="JACJLA010000001">
    <property type="protein sequence ID" value="MBM6911782.1"/>
    <property type="molecule type" value="Genomic_DNA"/>
</dbReference>
<reference evidence="1 2" key="1">
    <citation type="journal article" date="2021" name="Sci. Rep.">
        <title>The distribution of antibiotic resistance genes in chicken gut microbiota commensals.</title>
        <authorList>
            <person name="Juricova H."/>
            <person name="Matiasovicova J."/>
            <person name="Kubasova T."/>
            <person name="Cejkova D."/>
            <person name="Rychlik I."/>
        </authorList>
    </citation>
    <scope>NUCLEOTIDE SEQUENCE [LARGE SCALE GENOMIC DNA]</scope>
    <source>
        <strain evidence="1 2">An537</strain>
    </source>
</reference>
<dbReference type="InterPro" id="IPR029063">
    <property type="entry name" value="SAM-dependent_MTases_sf"/>
</dbReference>
<organism evidence="1 2">
    <name type="scientific">Veillonella magna</name>
    <dbReference type="NCBI Taxonomy" id="464322"/>
    <lineage>
        <taxon>Bacteria</taxon>
        <taxon>Bacillati</taxon>
        <taxon>Bacillota</taxon>
        <taxon>Negativicutes</taxon>
        <taxon>Veillonellales</taxon>
        <taxon>Veillonellaceae</taxon>
        <taxon>Veillonella</taxon>
    </lineage>
</organism>
<protein>
    <submittedName>
        <fullName evidence="1">Class I SAM-dependent methyltransferase</fullName>
    </submittedName>
</protein>
<dbReference type="SUPFAM" id="SSF53335">
    <property type="entry name" value="S-adenosyl-L-methionine-dependent methyltransferases"/>
    <property type="match status" value="1"/>
</dbReference>
<name>A0ABS2GD80_9FIRM</name>
<proteinExistence type="predicted"/>
<dbReference type="GO" id="GO:0008168">
    <property type="term" value="F:methyltransferase activity"/>
    <property type="evidence" value="ECO:0007669"/>
    <property type="project" value="UniProtKB-KW"/>
</dbReference>
<dbReference type="GO" id="GO:0032259">
    <property type="term" value="P:methylation"/>
    <property type="evidence" value="ECO:0007669"/>
    <property type="project" value="UniProtKB-KW"/>
</dbReference>
<comment type="caution">
    <text evidence="1">The sequence shown here is derived from an EMBL/GenBank/DDBJ whole genome shotgun (WGS) entry which is preliminary data.</text>
</comment>
<dbReference type="RefSeq" id="WP_205087116.1">
    <property type="nucleotide sequence ID" value="NZ_JACJLA010000001.1"/>
</dbReference>
<keyword evidence="2" id="KW-1185">Reference proteome</keyword>
<evidence type="ECO:0000313" key="1">
    <source>
        <dbReference type="EMBL" id="MBM6911782.1"/>
    </source>
</evidence>
<dbReference type="PANTHER" id="PTHR35276">
    <property type="entry name" value="S-ADENOSYL-L-METHIONINE-DEPENDENT METHYLTRANSFERASES SUPERFAMILY PROTEIN"/>
    <property type="match status" value="1"/>
</dbReference>
<keyword evidence="1" id="KW-0808">Transferase</keyword>